<dbReference type="PANTHER" id="PTHR47099:SF1">
    <property type="entry name" value="METHYLCOBAMIDE:COM METHYLTRANSFERASE MTBA"/>
    <property type="match status" value="1"/>
</dbReference>
<dbReference type="SUPFAM" id="SSF51726">
    <property type="entry name" value="UROD/MetE-like"/>
    <property type="match status" value="1"/>
</dbReference>
<feature type="transmembrane region" description="Helical" evidence="1">
    <location>
        <begin position="176"/>
        <end position="197"/>
    </location>
</feature>
<dbReference type="STRING" id="52560.SAMN04488082_102168"/>
<keyword evidence="1" id="KW-0812">Transmembrane</keyword>
<dbReference type="Proteomes" id="UP000198635">
    <property type="component" value="Unassembled WGS sequence"/>
</dbReference>
<evidence type="ECO:0000256" key="1">
    <source>
        <dbReference type="SAM" id="Phobius"/>
    </source>
</evidence>
<feature type="domain" description="Uroporphyrinogen decarboxylase (URO-D)" evidence="2">
    <location>
        <begin position="4"/>
        <end position="332"/>
    </location>
</feature>
<accession>A0A1I3Q091</accession>
<dbReference type="InterPro" id="IPR038071">
    <property type="entry name" value="UROD/MetE-like_sf"/>
</dbReference>
<dbReference type="EMBL" id="FORX01000002">
    <property type="protein sequence ID" value="SFJ27105.1"/>
    <property type="molecule type" value="Genomic_DNA"/>
</dbReference>
<dbReference type="OrthoDB" id="9780425at2"/>
<evidence type="ECO:0000313" key="3">
    <source>
        <dbReference type="EMBL" id="SFJ27105.1"/>
    </source>
</evidence>
<keyword evidence="1" id="KW-1133">Transmembrane helix</keyword>
<proteinExistence type="predicted"/>
<evidence type="ECO:0000313" key="4">
    <source>
        <dbReference type="Proteomes" id="UP000198635"/>
    </source>
</evidence>
<organism evidence="3 4">
    <name type="scientific">Desulfomicrobium apsheronum</name>
    <dbReference type="NCBI Taxonomy" id="52560"/>
    <lineage>
        <taxon>Bacteria</taxon>
        <taxon>Pseudomonadati</taxon>
        <taxon>Thermodesulfobacteriota</taxon>
        <taxon>Desulfovibrionia</taxon>
        <taxon>Desulfovibrionales</taxon>
        <taxon>Desulfomicrobiaceae</taxon>
        <taxon>Desulfomicrobium</taxon>
    </lineage>
</organism>
<dbReference type="InterPro" id="IPR052024">
    <property type="entry name" value="Methanogen_methyltrans"/>
</dbReference>
<gene>
    <name evidence="3" type="ORF">SAMN04488082_102168</name>
</gene>
<reference evidence="4" key="1">
    <citation type="submission" date="2016-10" db="EMBL/GenBank/DDBJ databases">
        <authorList>
            <person name="Varghese N."/>
            <person name="Submissions S."/>
        </authorList>
    </citation>
    <scope>NUCLEOTIDE SEQUENCE [LARGE SCALE GENOMIC DNA]</scope>
    <source>
        <strain evidence="4">DSM 5918</strain>
    </source>
</reference>
<dbReference type="Pfam" id="PF01208">
    <property type="entry name" value="URO-D"/>
    <property type="match status" value="1"/>
</dbReference>
<dbReference type="Gene3D" id="3.20.20.210">
    <property type="match status" value="1"/>
</dbReference>
<protein>
    <submittedName>
        <fullName evidence="3">Uroporphyrinogen decarboxylase</fullName>
    </submittedName>
</protein>
<evidence type="ECO:0000259" key="2">
    <source>
        <dbReference type="Pfam" id="PF01208"/>
    </source>
</evidence>
<sequence>MTGMERVLCALHGKPADRRAFTLALSLYGARLSGCPTQEYYSDPNRFLEGQRKVVRLIDPDILFAPFALPFEALAYGGEGVWLDKFPPNVRKPPFRGQDMPVSLGDDMLLAPGLAYLVESTRLLALEFGPSKPVCAVATAPVDLPAMLLGIEGWLETLLFDPERAARLMALAEEHFLRLTGAFFAAGAAFVAIPVMFANLRLVTAALLEDAVLPALARAFGQSAGPLVYHHGGNRILDHLKRFSSLPNVAGFLLDPRDSMSRARDILGPGRLVLGNMNGPGLARMQPDKAYASVSTLLAERASDRNFVLASSHADVPFDTSPDTLLAVRRAVMDAGVVA</sequence>
<dbReference type="AlphaFoldDB" id="A0A1I3Q091"/>
<dbReference type="RefSeq" id="WP_092372640.1">
    <property type="nucleotide sequence ID" value="NZ_FORX01000002.1"/>
</dbReference>
<dbReference type="PANTHER" id="PTHR47099">
    <property type="entry name" value="METHYLCOBAMIDE:COM METHYLTRANSFERASE MTBA"/>
    <property type="match status" value="1"/>
</dbReference>
<dbReference type="GO" id="GO:0004853">
    <property type="term" value="F:uroporphyrinogen decarboxylase activity"/>
    <property type="evidence" value="ECO:0007669"/>
    <property type="project" value="InterPro"/>
</dbReference>
<keyword evidence="4" id="KW-1185">Reference proteome</keyword>
<keyword evidence="1" id="KW-0472">Membrane</keyword>
<dbReference type="InterPro" id="IPR000257">
    <property type="entry name" value="Uroporphyrinogen_deCOase"/>
</dbReference>
<name>A0A1I3Q091_9BACT</name>
<dbReference type="GO" id="GO:0006779">
    <property type="term" value="P:porphyrin-containing compound biosynthetic process"/>
    <property type="evidence" value="ECO:0007669"/>
    <property type="project" value="InterPro"/>
</dbReference>